<dbReference type="OrthoDB" id="912513at2759"/>
<keyword evidence="3" id="KW-1185">Reference proteome</keyword>
<reference evidence="2 3" key="1">
    <citation type="submission" date="2020-09" db="EMBL/GenBank/DDBJ databases">
        <title>De no assembly of potato wild relative species, Solanum commersonii.</title>
        <authorList>
            <person name="Cho K."/>
        </authorList>
    </citation>
    <scope>NUCLEOTIDE SEQUENCE [LARGE SCALE GENOMIC DNA]</scope>
    <source>
        <strain evidence="2">LZ3.2</strain>
        <tissue evidence="2">Leaf</tissue>
    </source>
</reference>
<keyword evidence="1" id="KW-0472">Membrane</keyword>
<name>A0A9J5W0S8_SOLCO</name>
<accession>A0A9J5W0S8</accession>
<keyword evidence="1" id="KW-0812">Transmembrane</keyword>
<sequence>MKHVTTGTRGTGLIRTHLRKCNKEFARLDDIEGLTEMEYPYPKNSMGVGGSNMVQNFVKLIMILFILSVPHYVYNLIVKDGISQFGISCEKLDLLFQKKYALDGILLFEMLQVAYIYRVLYN</sequence>
<comment type="caution">
    <text evidence="2">The sequence shown here is derived from an EMBL/GenBank/DDBJ whole genome shotgun (WGS) entry which is preliminary data.</text>
</comment>
<feature type="transmembrane region" description="Helical" evidence="1">
    <location>
        <begin position="99"/>
        <end position="117"/>
    </location>
</feature>
<dbReference type="EMBL" id="JACXVP010000012">
    <property type="protein sequence ID" value="KAG5569099.1"/>
    <property type="molecule type" value="Genomic_DNA"/>
</dbReference>
<feature type="transmembrane region" description="Helical" evidence="1">
    <location>
        <begin position="57"/>
        <end position="78"/>
    </location>
</feature>
<keyword evidence="1" id="KW-1133">Transmembrane helix</keyword>
<dbReference type="Proteomes" id="UP000824120">
    <property type="component" value="Chromosome 12"/>
</dbReference>
<gene>
    <name evidence="2" type="ORF">H5410_058865</name>
</gene>
<dbReference type="AlphaFoldDB" id="A0A9J5W0S8"/>
<proteinExistence type="predicted"/>
<evidence type="ECO:0000313" key="3">
    <source>
        <dbReference type="Proteomes" id="UP000824120"/>
    </source>
</evidence>
<evidence type="ECO:0000256" key="1">
    <source>
        <dbReference type="SAM" id="Phobius"/>
    </source>
</evidence>
<protein>
    <submittedName>
        <fullName evidence="2">Uncharacterized protein</fullName>
    </submittedName>
</protein>
<organism evidence="2 3">
    <name type="scientific">Solanum commersonii</name>
    <name type="common">Commerson's wild potato</name>
    <name type="synonym">Commerson's nightshade</name>
    <dbReference type="NCBI Taxonomy" id="4109"/>
    <lineage>
        <taxon>Eukaryota</taxon>
        <taxon>Viridiplantae</taxon>
        <taxon>Streptophyta</taxon>
        <taxon>Embryophyta</taxon>
        <taxon>Tracheophyta</taxon>
        <taxon>Spermatophyta</taxon>
        <taxon>Magnoliopsida</taxon>
        <taxon>eudicotyledons</taxon>
        <taxon>Gunneridae</taxon>
        <taxon>Pentapetalae</taxon>
        <taxon>asterids</taxon>
        <taxon>lamiids</taxon>
        <taxon>Solanales</taxon>
        <taxon>Solanaceae</taxon>
        <taxon>Solanoideae</taxon>
        <taxon>Solaneae</taxon>
        <taxon>Solanum</taxon>
    </lineage>
</organism>
<evidence type="ECO:0000313" key="2">
    <source>
        <dbReference type="EMBL" id="KAG5569099.1"/>
    </source>
</evidence>